<sequence>MVHREEQRPAKINCVVENISKSHKLKKVAEVGSSGCVIVPKALEFERSTERNKGLYSGELCARSELIQPSANDHTPFWDNWIEVAIQELGRKISSSKRDDGGQHLRTCRAFLMFHGLSSSIRHKSSSILNSQSIGARLKDWKRCHDGRRKKEMRKEEVARREEGPLE</sequence>
<accession>A0ACC0BUQ0</accession>
<dbReference type="EMBL" id="CM044702">
    <property type="protein sequence ID" value="KAI5676344.1"/>
    <property type="molecule type" value="Genomic_DNA"/>
</dbReference>
<comment type="caution">
    <text evidence="1">The sequence shown here is derived from an EMBL/GenBank/DDBJ whole genome shotgun (WGS) entry which is preliminary data.</text>
</comment>
<evidence type="ECO:0000313" key="1">
    <source>
        <dbReference type="EMBL" id="KAI5676344.1"/>
    </source>
</evidence>
<dbReference type="Proteomes" id="UP001060085">
    <property type="component" value="Linkage Group LG02"/>
</dbReference>
<reference evidence="2" key="1">
    <citation type="journal article" date="2023" name="Nat. Plants">
        <title>Single-cell RNA sequencing provides a high-resolution roadmap for understanding the multicellular compartmentation of specialized metabolism.</title>
        <authorList>
            <person name="Sun S."/>
            <person name="Shen X."/>
            <person name="Li Y."/>
            <person name="Li Y."/>
            <person name="Wang S."/>
            <person name="Li R."/>
            <person name="Zhang H."/>
            <person name="Shen G."/>
            <person name="Guo B."/>
            <person name="Wei J."/>
            <person name="Xu J."/>
            <person name="St-Pierre B."/>
            <person name="Chen S."/>
            <person name="Sun C."/>
        </authorList>
    </citation>
    <scope>NUCLEOTIDE SEQUENCE [LARGE SCALE GENOMIC DNA]</scope>
</reference>
<proteinExistence type="predicted"/>
<keyword evidence="2" id="KW-1185">Reference proteome</keyword>
<evidence type="ECO:0000313" key="2">
    <source>
        <dbReference type="Proteomes" id="UP001060085"/>
    </source>
</evidence>
<gene>
    <name evidence="1" type="ORF">M9H77_07294</name>
</gene>
<name>A0ACC0BUQ0_CATRO</name>
<organism evidence="1 2">
    <name type="scientific">Catharanthus roseus</name>
    <name type="common">Madagascar periwinkle</name>
    <name type="synonym">Vinca rosea</name>
    <dbReference type="NCBI Taxonomy" id="4058"/>
    <lineage>
        <taxon>Eukaryota</taxon>
        <taxon>Viridiplantae</taxon>
        <taxon>Streptophyta</taxon>
        <taxon>Embryophyta</taxon>
        <taxon>Tracheophyta</taxon>
        <taxon>Spermatophyta</taxon>
        <taxon>Magnoliopsida</taxon>
        <taxon>eudicotyledons</taxon>
        <taxon>Gunneridae</taxon>
        <taxon>Pentapetalae</taxon>
        <taxon>asterids</taxon>
        <taxon>lamiids</taxon>
        <taxon>Gentianales</taxon>
        <taxon>Apocynaceae</taxon>
        <taxon>Rauvolfioideae</taxon>
        <taxon>Vinceae</taxon>
        <taxon>Catharanthinae</taxon>
        <taxon>Catharanthus</taxon>
    </lineage>
</organism>
<protein>
    <submittedName>
        <fullName evidence="1">Uncharacterized protein</fullName>
    </submittedName>
</protein>